<feature type="compositionally biased region" description="Basic and acidic residues" evidence="1">
    <location>
        <begin position="271"/>
        <end position="281"/>
    </location>
</feature>
<feature type="region of interest" description="Disordered" evidence="1">
    <location>
        <begin position="268"/>
        <end position="298"/>
    </location>
</feature>
<keyword evidence="3" id="KW-0347">Helicase</keyword>
<keyword evidence="3" id="KW-0067">ATP-binding</keyword>
<feature type="compositionally biased region" description="Low complexity" evidence="1">
    <location>
        <begin position="95"/>
        <end position="116"/>
    </location>
</feature>
<dbReference type="CDD" id="cd18787">
    <property type="entry name" value="SF2_C_DEAD"/>
    <property type="match status" value="1"/>
</dbReference>
<dbReference type="Pfam" id="PF00271">
    <property type="entry name" value="Helicase_C"/>
    <property type="match status" value="1"/>
</dbReference>
<evidence type="ECO:0000313" key="4">
    <source>
        <dbReference type="Proteomes" id="UP000192578"/>
    </source>
</evidence>
<comment type="caution">
    <text evidence="3">The sequence shown here is derived from an EMBL/GenBank/DDBJ whole genome shotgun (WGS) entry which is preliminary data.</text>
</comment>
<dbReference type="PROSITE" id="PS51194">
    <property type="entry name" value="HELICASE_CTER"/>
    <property type="match status" value="1"/>
</dbReference>
<reference evidence="4" key="1">
    <citation type="submission" date="2017-01" db="EMBL/GenBank/DDBJ databases">
        <title>Comparative genomics of anhydrobiosis in the tardigrade Hypsibius dujardini.</title>
        <authorList>
            <person name="Yoshida Y."/>
            <person name="Koutsovoulos G."/>
            <person name="Laetsch D."/>
            <person name="Stevens L."/>
            <person name="Kumar S."/>
            <person name="Horikawa D."/>
            <person name="Ishino K."/>
            <person name="Komine S."/>
            <person name="Tomita M."/>
            <person name="Blaxter M."/>
            <person name="Arakawa K."/>
        </authorList>
    </citation>
    <scope>NUCLEOTIDE SEQUENCE [LARGE SCALE GENOMIC DNA]</scope>
    <source>
        <strain evidence="4">Z151</strain>
    </source>
</reference>
<dbReference type="SMART" id="SM00490">
    <property type="entry name" value="HELICc"/>
    <property type="match status" value="1"/>
</dbReference>
<feature type="region of interest" description="Disordered" evidence="1">
    <location>
        <begin position="79"/>
        <end position="120"/>
    </location>
</feature>
<gene>
    <name evidence="3" type="ORF">BV898_09763</name>
</gene>
<protein>
    <submittedName>
        <fullName evidence="3">ATP-dependent RNA helicase DDX23</fullName>
    </submittedName>
</protein>
<evidence type="ECO:0000256" key="1">
    <source>
        <dbReference type="SAM" id="MobiDB-lite"/>
    </source>
</evidence>
<evidence type="ECO:0000313" key="3">
    <source>
        <dbReference type="EMBL" id="OQV16128.1"/>
    </source>
</evidence>
<dbReference type="OrthoDB" id="196131at2759"/>
<dbReference type="InterPro" id="IPR001650">
    <property type="entry name" value="Helicase_C-like"/>
</dbReference>
<sequence>MVAAVFIATEGEHSFFSPAHSLPVPPYLLYQEDGGLSREDQGFKLRLGCEIVIATQVVCSMCDVQKILQVRARANLKSDTEEAEDEKFLTDNFKSGTSSARQSSSPPPSAGSGTARRTYPGRPAVVHIGTAGKPVDRVEQIVRFMPESKKRSELTKVLKEGFEPPIIIFVNQKKGADVLTKSLEKLEYKSGEKHILVATDVAGRGIDIQNVSVVINYDMAKSIEDYTHRIGRTGRAGKNGVAISFCTPEDSHLFYDLKQVIKSSPISHCPPELERHPDAQHKPGTVLTKKRKEEKLFT</sequence>
<proteinExistence type="predicted"/>
<dbReference type="AlphaFoldDB" id="A0A1W0WLP4"/>
<dbReference type="GO" id="GO:0004386">
    <property type="term" value="F:helicase activity"/>
    <property type="evidence" value="ECO:0007669"/>
    <property type="project" value="UniProtKB-KW"/>
</dbReference>
<name>A0A1W0WLP4_HYPEX</name>
<dbReference type="PANTHER" id="PTHR47958">
    <property type="entry name" value="ATP-DEPENDENT RNA HELICASE DBP3"/>
    <property type="match status" value="1"/>
</dbReference>
<keyword evidence="3" id="KW-0378">Hydrolase</keyword>
<dbReference type="SUPFAM" id="SSF52540">
    <property type="entry name" value="P-loop containing nucleoside triphosphate hydrolases"/>
    <property type="match status" value="1"/>
</dbReference>
<keyword evidence="3" id="KW-0547">Nucleotide-binding</keyword>
<keyword evidence="4" id="KW-1185">Reference proteome</keyword>
<dbReference type="InterPro" id="IPR027417">
    <property type="entry name" value="P-loop_NTPase"/>
</dbReference>
<organism evidence="3 4">
    <name type="scientific">Hypsibius exemplaris</name>
    <name type="common">Freshwater tardigrade</name>
    <dbReference type="NCBI Taxonomy" id="2072580"/>
    <lineage>
        <taxon>Eukaryota</taxon>
        <taxon>Metazoa</taxon>
        <taxon>Ecdysozoa</taxon>
        <taxon>Tardigrada</taxon>
        <taxon>Eutardigrada</taxon>
        <taxon>Parachela</taxon>
        <taxon>Hypsibioidea</taxon>
        <taxon>Hypsibiidae</taxon>
        <taxon>Hypsibius</taxon>
    </lineage>
</organism>
<accession>A0A1W0WLP4</accession>
<dbReference type="EMBL" id="MTYJ01000078">
    <property type="protein sequence ID" value="OQV16128.1"/>
    <property type="molecule type" value="Genomic_DNA"/>
</dbReference>
<evidence type="ECO:0000259" key="2">
    <source>
        <dbReference type="PROSITE" id="PS51194"/>
    </source>
</evidence>
<dbReference type="Proteomes" id="UP000192578">
    <property type="component" value="Unassembled WGS sequence"/>
</dbReference>
<feature type="domain" description="Helicase C-terminal" evidence="2">
    <location>
        <begin position="130"/>
        <end position="277"/>
    </location>
</feature>
<dbReference type="Gene3D" id="3.40.50.300">
    <property type="entry name" value="P-loop containing nucleotide triphosphate hydrolases"/>
    <property type="match status" value="2"/>
</dbReference>